<reference evidence="1 2" key="1">
    <citation type="journal article" date="2009" name="Nat. Biotechnol.">
        <title>Genome sequence of the recombinant protein production host Pichia pastoris.</title>
        <authorList>
            <person name="De Schutter K."/>
            <person name="Lin Y.C."/>
            <person name="Tiels P."/>
            <person name="Van Hecke A."/>
            <person name="Glinka S."/>
            <person name="Weber-Lehmann J."/>
            <person name="Rouze P."/>
            <person name="Van de Peer Y."/>
            <person name="Callewaert N."/>
        </authorList>
    </citation>
    <scope>NUCLEOTIDE SEQUENCE [LARGE SCALE GENOMIC DNA]</scope>
    <source>
        <strain evidence="2">GS115 / ATCC 20864</strain>
    </source>
</reference>
<dbReference type="KEGG" id="ppa:PAS_chr2-2_0006"/>
<name>C4R356_KOMPG</name>
<dbReference type="AlphaFoldDB" id="C4R356"/>
<keyword evidence="2" id="KW-1185">Reference proteome</keyword>
<organism evidence="1 2">
    <name type="scientific">Komagataella phaffii (strain GS115 / ATCC 20864)</name>
    <name type="common">Yeast</name>
    <name type="synonym">Pichia pastoris</name>
    <dbReference type="NCBI Taxonomy" id="644223"/>
    <lineage>
        <taxon>Eukaryota</taxon>
        <taxon>Fungi</taxon>
        <taxon>Dikarya</taxon>
        <taxon>Ascomycota</taxon>
        <taxon>Saccharomycotina</taxon>
        <taxon>Pichiomycetes</taxon>
        <taxon>Pichiales</taxon>
        <taxon>Pichiaceae</taxon>
        <taxon>Komagataella</taxon>
    </lineage>
</organism>
<dbReference type="EMBL" id="FN392320">
    <property type="protein sequence ID" value="CAY69930.1"/>
    <property type="molecule type" value="Genomic_DNA"/>
</dbReference>
<dbReference type="InParanoid" id="C4R356"/>
<dbReference type="GeneID" id="8198966"/>
<sequence length="99" mass="11265">MLSFPEFQKTKSIRCRSGTLTTIEFFLCGATAADNSLQKCEVQFLETETISDNVLLFNNTRDLGSNVRNAQYLCAESYYPLRVVLSSVLHNTLWIFRSS</sequence>
<dbReference type="OrthoDB" id="4070698at2759"/>
<gene>
    <name evidence="1" type="ordered locus">PAS_chr2-2_0006</name>
</gene>
<dbReference type="RefSeq" id="XP_002492210.1">
    <property type="nucleotide sequence ID" value="XM_002492165.1"/>
</dbReference>
<accession>C4R356</accession>
<evidence type="ECO:0000313" key="1">
    <source>
        <dbReference type="EMBL" id="CAY69930.1"/>
    </source>
</evidence>
<dbReference type="Proteomes" id="UP000000314">
    <property type="component" value="Chromosome 2"/>
</dbReference>
<dbReference type="HOGENOM" id="CLU_2321183_0_0_1"/>
<evidence type="ECO:0000313" key="2">
    <source>
        <dbReference type="Proteomes" id="UP000000314"/>
    </source>
</evidence>
<protein>
    <submittedName>
        <fullName evidence="1">Uncharacterized protein</fullName>
    </submittedName>
</protein>
<proteinExistence type="predicted"/>